<gene>
    <name evidence="1" type="ORF">KC01_LOCUS1491</name>
</gene>
<evidence type="ECO:0000313" key="2">
    <source>
        <dbReference type="Proteomes" id="UP001497482"/>
    </source>
</evidence>
<reference evidence="1 2" key="1">
    <citation type="submission" date="2024-04" db="EMBL/GenBank/DDBJ databases">
        <authorList>
            <person name="Waldvogel A.-M."/>
            <person name="Schoenle A."/>
        </authorList>
    </citation>
    <scope>NUCLEOTIDE SEQUENCE [LARGE SCALE GENOMIC DNA]</scope>
</reference>
<dbReference type="EMBL" id="OZ035823">
    <property type="protein sequence ID" value="CAL1568973.1"/>
    <property type="molecule type" value="Genomic_DNA"/>
</dbReference>
<proteinExistence type="predicted"/>
<dbReference type="AlphaFoldDB" id="A0AAV2IY11"/>
<dbReference type="Proteomes" id="UP001497482">
    <property type="component" value="Chromosome 1"/>
</dbReference>
<sequence>MTQVSDAVNPGLSSAPPLPIHMSVSELHSALLTAPLPNRLNTVRGAGRSLTDTFHLSPPTLTYAHSQDSTLHTLWNPPWAAARMAAPLSPRSAPEVARVHRGMS</sequence>
<keyword evidence="2" id="KW-1185">Reference proteome</keyword>
<evidence type="ECO:0000313" key="1">
    <source>
        <dbReference type="EMBL" id="CAL1568973.1"/>
    </source>
</evidence>
<accession>A0AAV2IY11</accession>
<name>A0AAV2IY11_KNICA</name>
<organism evidence="1 2">
    <name type="scientific">Knipowitschia caucasica</name>
    <name type="common">Caucasian dwarf goby</name>
    <name type="synonym">Pomatoschistus caucasicus</name>
    <dbReference type="NCBI Taxonomy" id="637954"/>
    <lineage>
        <taxon>Eukaryota</taxon>
        <taxon>Metazoa</taxon>
        <taxon>Chordata</taxon>
        <taxon>Craniata</taxon>
        <taxon>Vertebrata</taxon>
        <taxon>Euteleostomi</taxon>
        <taxon>Actinopterygii</taxon>
        <taxon>Neopterygii</taxon>
        <taxon>Teleostei</taxon>
        <taxon>Neoteleostei</taxon>
        <taxon>Acanthomorphata</taxon>
        <taxon>Gobiaria</taxon>
        <taxon>Gobiiformes</taxon>
        <taxon>Gobioidei</taxon>
        <taxon>Gobiidae</taxon>
        <taxon>Gobiinae</taxon>
        <taxon>Knipowitschia</taxon>
    </lineage>
</organism>
<protein>
    <submittedName>
        <fullName evidence="1">Uncharacterized protein</fullName>
    </submittedName>
</protein>